<proteinExistence type="predicted"/>
<dbReference type="VEuPathDB" id="VectorBase:PPAI001032"/>
<reference evidence="1" key="1">
    <citation type="submission" date="2022-08" db="UniProtKB">
        <authorList>
            <consortium name="EnsemblMetazoa"/>
        </authorList>
    </citation>
    <scope>IDENTIFICATION</scope>
    <source>
        <strain evidence="1">Israel</strain>
    </source>
</reference>
<evidence type="ECO:0000313" key="2">
    <source>
        <dbReference type="Proteomes" id="UP000092462"/>
    </source>
</evidence>
<sequence length="64" mass="7369">MIVSSAVLGAAAGTGLALLVAMTIVVYRYYQVRRRGKEWAELECYSTKKQYIHRKLLLKYLMEN</sequence>
<dbReference type="EMBL" id="AJVK01010171">
    <property type="status" value="NOT_ANNOTATED_CDS"/>
    <property type="molecule type" value="Genomic_DNA"/>
</dbReference>
<evidence type="ECO:0000313" key="1">
    <source>
        <dbReference type="EnsemblMetazoa" id="PPAI001032-PA"/>
    </source>
</evidence>
<dbReference type="AlphaFoldDB" id="A0A1B0D108"/>
<keyword evidence="2" id="KW-1185">Reference proteome</keyword>
<accession>A0A1B0D108</accession>
<protein>
    <submittedName>
        <fullName evidence="1">Uncharacterized protein</fullName>
    </submittedName>
</protein>
<dbReference type="Proteomes" id="UP000092462">
    <property type="component" value="Unassembled WGS sequence"/>
</dbReference>
<dbReference type="EnsemblMetazoa" id="PPAI001032-RA">
    <property type="protein sequence ID" value="PPAI001032-PA"/>
    <property type="gene ID" value="PPAI001032"/>
</dbReference>
<organism evidence="1 2">
    <name type="scientific">Phlebotomus papatasi</name>
    <name type="common">Sandfly</name>
    <dbReference type="NCBI Taxonomy" id="29031"/>
    <lineage>
        <taxon>Eukaryota</taxon>
        <taxon>Metazoa</taxon>
        <taxon>Ecdysozoa</taxon>
        <taxon>Arthropoda</taxon>
        <taxon>Hexapoda</taxon>
        <taxon>Insecta</taxon>
        <taxon>Pterygota</taxon>
        <taxon>Neoptera</taxon>
        <taxon>Endopterygota</taxon>
        <taxon>Diptera</taxon>
        <taxon>Nematocera</taxon>
        <taxon>Psychodoidea</taxon>
        <taxon>Psychodidae</taxon>
        <taxon>Phlebotomus</taxon>
        <taxon>Phlebotomus</taxon>
    </lineage>
</organism>
<name>A0A1B0D108_PHLPP</name>